<organism evidence="1 2">
    <name type="scientific">Allocatelliglobosispora scoriae</name>
    <dbReference type="NCBI Taxonomy" id="643052"/>
    <lineage>
        <taxon>Bacteria</taxon>
        <taxon>Bacillati</taxon>
        <taxon>Actinomycetota</taxon>
        <taxon>Actinomycetes</taxon>
        <taxon>Micromonosporales</taxon>
        <taxon>Micromonosporaceae</taxon>
        <taxon>Allocatelliglobosispora</taxon>
    </lineage>
</organism>
<dbReference type="Pfam" id="PF00805">
    <property type="entry name" value="Pentapeptide"/>
    <property type="match status" value="1"/>
</dbReference>
<dbReference type="RefSeq" id="WP_184842094.1">
    <property type="nucleotide sequence ID" value="NZ_JACHMN010000003.1"/>
</dbReference>
<dbReference type="InterPro" id="IPR051082">
    <property type="entry name" value="Pentapeptide-BTB/POZ_domain"/>
</dbReference>
<protein>
    <submittedName>
        <fullName evidence="1">Uncharacterized protein YjbI with pentapeptide repeats</fullName>
    </submittedName>
</protein>
<accession>A0A841BTP1</accession>
<dbReference type="AlphaFoldDB" id="A0A841BTP1"/>
<name>A0A841BTP1_9ACTN</name>
<evidence type="ECO:0000313" key="2">
    <source>
        <dbReference type="Proteomes" id="UP000587527"/>
    </source>
</evidence>
<proteinExistence type="predicted"/>
<dbReference type="Pfam" id="PF13599">
    <property type="entry name" value="Pentapeptide_4"/>
    <property type="match status" value="1"/>
</dbReference>
<dbReference type="Proteomes" id="UP000587527">
    <property type="component" value="Unassembled WGS sequence"/>
</dbReference>
<dbReference type="PANTHER" id="PTHR14136">
    <property type="entry name" value="BTB_POZ DOMAIN-CONTAINING PROTEIN KCTD9"/>
    <property type="match status" value="1"/>
</dbReference>
<reference evidence="1 2" key="1">
    <citation type="submission" date="2020-08" db="EMBL/GenBank/DDBJ databases">
        <title>Sequencing the genomes of 1000 actinobacteria strains.</title>
        <authorList>
            <person name="Klenk H.-P."/>
        </authorList>
    </citation>
    <scope>NUCLEOTIDE SEQUENCE [LARGE SCALE GENOMIC DNA]</scope>
    <source>
        <strain evidence="1 2">DSM 45362</strain>
    </source>
</reference>
<sequence>MSEVIADQAVTNEDWYAEDIEDRTYLRCSFEHVDLTEATSAGAVFEECTFGNVKFNASRHTDSAFLRCTFKRCNLFEAEFVGCKLVGSSFTESAVRPMRITGGDWSFVGLAGADLRGVTITGTRMREVDLTAANCTDAVIVDTDLSGGQLHSAKFGGCDLRGSDLTALDPTLVELRGAVINSDQAIIIAQALGLEIR</sequence>
<dbReference type="SUPFAM" id="SSF141571">
    <property type="entry name" value="Pentapeptide repeat-like"/>
    <property type="match status" value="1"/>
</dbReference>
<keyword evidence="2" id="KW-1185">Reference proteome</keyword>
<comment type="caution">
    <text evidence="1">The sequence shown here is derived from an EMBL/GenBank/DDBJ whole genome shotgun (WGS) entry which is preliminary data.</text>
</comment>
<dbReference type="EMBL" id="JACHMN010000003">
    <property type="protein sequence ID" value="MBB5872447.1"/>
    <property type="molecule type" value="Genomic_DNA"/>
</dbReference>
<evidence type="ECO:0000313" key="1">
    <source>
        <dbReference type="EMBL" id="MBB5872447.1"/>
    </source>
</evidence>
<gene>
    <name evidence="1" type="ORF">F4553_005881</name>
</gene>
<dbReference type="Gene3D" id="2.160.20.80">
    <property type="entry name" value="E3 ubiquitin-protein ligase SopA"/>
    <property type="match status" value="1"/>
</dbReference>
<dbReference type="InterPro" id="IPR001646">
    <property type="entry name" value="5peptide_repeat"/>
</dbReference>
<dbReference type="PANTHER" id="PTHR14136:SF17">
    <property type="entry name" value="BTB_POZ DOMAIN-CONTAINING PROTEIN KCTD9"/>
    <property type="match status" value="1"/>
</dbReference>